<name>A0A6H5ITW3_9HYME</name>
<organism evidence="1 2">
    <name type="scientific">Trichogramma brassicae</name>
    <dbReference type="NCBI Taxonomy" id="86971"/>
    <lineage>
        <taxon>Eukaryota</taxon>
        <taxon>Metazoa</taxon>
        <taxon>Ecdysozoa</taxon>
        <taxon>Arthropoda</taxon>
        <taxon>Hexapoda</taxon>
        <taxon>Insecta</taxon>
        <taxon>Pterygota</taxon>
        <taxon>Neoptera</taxon>
        <taxon>Endopterygota</taxon>
        <taxon>Hymenoptera</taxon>
        <taxon>Apocrita</taxon>
        <taxon>Proctotrupomorpha</taxon>
        <taxon>Chalcidoidea</taxon>
        <taxon>Trichogrammatidae</taxon>
        <taxon>Trichogramma</taxon>
    </lineage>
</organism>
<evidence type="ECO:0000313" key="1">
    <source>
        <dbReference type="EMBL" id="CAB0040878.1"/>
    </source>
</evidence>
<sequence>MSLPKEHEDLTRLKYRYVYYRCAGHRVYKPRGTGMFRARYKKVDVLYCNFGLLTICANFKNIFHLVNIGVQAQAQGDASSPKKLDSQVNFPATQAVDSGIVQNADAQATSKKYLFCSLSCILAVRPPKDNNSRADSFSLSFNLLISGSQFQERIQRAAPDKFFRRFFAPMINTKRPILIELQRQMKRACQLQVVCI</sequence>
<accession>A0A6H5ITW3</accession>
<evidence type="ECO:0000313" key="2">
    <source>
        <dbReference type="Proteomes" id="UP000479190"/>
    </source>
</evidence>
<dbReference type="EMBL" id="CADCXV010001063">
    <property type="protein sequence ID" value="CAB0040878.1"/>
    <property type="molecule type" value="Genomic_DNA"/>
</dbReference>
<reference evidence="1 2" key="1">
    <citation type="submission" date="2020-02" db="EMBL/GenBank/DDBJ databases">
        <authorList>
            <person name="Ferguson B K."/>
        </authorList>
    </citation>
    <scope>NUCLEOTIDE SEQUENCE [LARGE SCALE GENOMIC DNA]</scope>
</reference>
<dbReference type="Proteomes" id="UP000479190">
    <property type="component" value="Unassembled WGS sequence"/>
</dbReference>
<protein>
    <submittedName>
        <fullName evidence="1">Uncharacterized protein</fullName>
    </submittedName>
</protein>
<dbReference type="AlphaFoldDB" id="A0A6H5ITW3"/>
<keyword evidence="2" id="KW-1185">Reference proteome</keyword>
<gene>
    <name evidence="1" type="ORF">TBRA_LOCUS12572</name>
</gene>
<proteinExistence type="predicted"/>